<feature type="region of interest" description="Disordered" evidence="1">
    <location>
        <begin position="1"/>
        <end position="22"/>
    </location>
</feature>
<dbReference type="AlphaFoldDB" id="A0A2A2DDG9"/>
<sequence length="99" mass="10570">MKPQALRETNMRTSTSAKTPVRNDISPRLALKVSAVARALKYDELAVSQAVRAGQLPSIEIGTRHLVPTMALARLLEVTPEELVAAAYPPAADGPLPAE</sequence>
<evidence type="ECO:0000313" key="3">
    <source>
        <dbReference type="Proteomes" id="UP000218944"/>
    </source>
</evidence>
<gene>
    <name evidence="2" type="ORF">CK936_07520</name>
</gene>
<dbReference type="Proteomes" id="UP000218944">
    <property type="component" value="Unassembled WGS sequence"/>
</dbReference>
<name>A0A2A2DDG9_9ACTN</name>
<organism evidence="2 3">
    <name type="scientific">Streptomyces albireticuli</name>
    <dbReference type="NCBI Taxonomy" id="1940"/>
    <lineage>
        <taxon>Bacteria</taxon>
        <taxon>Bacillati</taxon>
        <taxon>Actinomycetota</taxon>
        <taxon>Actinomycetes</taxon>
        <taxon>Kitasatosporales</taxon>
        <taxon>Streptomycetaceae</taxon>
        <taxon>Streptomyces</taxon>
    </lineage>
</organism>
<reference evidence="2 3" key="1">
    <citation type="submission" date="2017-08" db="EMBL/GenBank/DDBJ databases">
        <title>Genome sequence of Streptomyces albireticuli NRRL B-1670.</title>
        <authorList>
            <person name="Graham D.E."/>
            <person name="Mahan K.M."/>
            <person name="Klingeman D.M."/>
            <person name="Hettich R.L."/>
            <person name="Parry R.J."/>
            <person name="Spain J.C."/>
        </authorList>
    </citation>
    <scope>NUCLEOTIDE SEQUENCE [LARGE SCALE GENOMIC DNA]</scope>
    <source>
        <strain evidence="2 3">NRRL B-1670</strain>
    </source>
</reference>
<proteinExistence type="predicted"/>
<evidence type="ECO:0000313" key="2">
    <source>
        <dbReference type="EMBL" id="PAU49487.1"/>
    </source>
</evidence>
<comment type="caution">
    <text evidence="2">The sequence shown here is derived from an EMBL/GenBank/DDBJ whole genome shotgun (WGS) entry which is preliminary data.</text>
</comment>
<keyword evidence="3" id="KW-1185">Reference proteome</keyword>
<protein>
    <submittedName>
        <fullName evidence="2">Uncharacterized protein</fullName>
    </submittedName>
</protein>
<accession>A0A2A2DDG9</accession>
<evidence type="ECO:0000256" key="1">
    <source>
        <dbReference type="SAM" id="MobiDB-lite"/>
    </source>
</evidence>
<dbReference type="EMBL" id="NSJV01000142">
    <property type="protein sequence ID" value="PAU49487.1"/>
    <property type="molecule type" value="Genomic_DNA"/>
</dbReference>